<feature type="domain" description="PAS" evidence="10">
    <location>
        <begin position="279"/>
        <end position="350"/>
    </location>
</feature>
<organism evidence="12 13">
    <name type="scientific">Brevundimonas halotolerans</name>
    <dbReference type="NCBI Taxonomy" id="69670"/>
    <lineage>
        <taxon>Bacteria</taxon>
        <taxon>Pseudomonadati</taxon>
        <taxon>Pseudomonadota</taxon>
        <taxon>Alphaproteobacteria</taxon>
        <taxon>Caulobacterales</taxon>
        <taxon>Caulobacteraceae</taxon>
        <taxon>Brevundimonas</taxon>
    </lineage>
</organism>
<feature type="coiled-coil region" evidence="7">
    <location>
        <begin position="511"/>
        <end position="545"/>
    </location>
</feature>
<dbReference type="InterPro" id="IPR036097">
    <property type="entry name" value="HisK_dim/P_sf"/>
</dbReference>
<evidence type="ECO:0000256" key="5">
    <source>
        <dbReference type="ARBA" id="ARBA00022777"/>
    </source>
</evidence>
<evidence type="ECO:0000256" key="1">
    <source>
        <dbReference type="ARBA" id="ARBA00000085"/>
    </source>
</evidence>
<dbReference type="InterPro" id="IPR036890">
    <property type="entry name" value="HATPase_C_sf"/>
</dbReference>
<evidence type="ECO:0000313" key="13">
    <source>
        <dbReference type="Proteomes" id="UP000548978"/>
    </source>
</evidence>
<keyword evidence="8" id="KW-1133">Transmembrane helix</keyword>
<keyword evidence="4 12" id="KW-0808">Transferase</keyword>
<evidence type="ECO:0000256" key="8">
    <source>
        <dbReference type="SAM" id="Phobius"/>
    </source>
</evidence>
<protein>
    <recommendedName>
        <fullName evidence="2">histidine kinase</fullName>
        <ecNumber evidence="2">2.7.13.3</ecNumber>
    </recommendedName>
</protein>
<dbReference type="InterPro" id="IPR004358">
    <property type="entry name" value="Sig_transdc_His_kin-like_C"/>
</dbReference>
<name>A0A7W9A388_9CAUL</name>
<dbReference type="InterPro" id="IPR005467">
    <property type="entry name" value="His_kinase_dom"/>
</dbReference>
<keyword evidence="6" id="KW-0902">Two-component regulatory system</keyword>
<dbReference type="PROSITE" id="PS50113">
    <property type="entry name" value="PAC"/>
    <property type="match status" value="1"/>
</dbReference>
<dbReference type="PRINTS" id="PR00344">
    <property type="entry name" value="BCTRLSENSOR"/>
</dbReference>
<dbReference type="PANTHER" id="PTHR43047">
    <property type="entry name" value="TWO-COMPONENT HISTIDINE PROTEIN KINASE"/>
    <property type="match status" value="1"/>
</dbReference>
<dbReference type="SMART" id="SM00091">
    <property type="entry name" value="PAS"/>
    <property type="match status" value="2"/>
</dbReference>
<dbReference type="OrthoDB" id="9801651at2"/>
<evidence type="ECO:0000256" key="4">
    <source>
        <dbReference type="ARBA" id="ARBA00022679"/>
    </source>
</evidence>
<reference evidence="12 13" key="1">
    <citation type="submission" date="2020-08" db="EMBL/GenBank/DDBJ databases">
        <title>Genomic Encyclopedia of Type Strains, Phase IV (KMG-IV): sequencing the most valuable type-strain genomes for metagenomic binning, comparative biology and taxonomic classification.</title>
        <authorList>
            <person name="Goeker M."/>
        </authorList>
    </citation>
    <scope>NUCLEOTIDE SEQUENCE [LARGE SCALE GENOMIC DNA]</scope>
    <source>
        <strain evidence="12 13">DSM 24448</strain>
    </source>
</reference>
<dbReference type="InterPro" id="IPR035965">
    <property type="entry name" value="PAS-like_dom_sf"/>
</dbReference>
<dbReference type="Pfam" id="PF02518">
    <property type="entry name" value="HATPase_c"/>
    <property type="match status" value="1"/>
</dbReference>
<dbReference type="SUPFAM" id="SSF47384">
    <property type="entry name" value="Homodimeric domain of signal transducing histidine kinase"/>
    <property type="match status" value="1"/>
</dbReference>
<accession>A0A7W9A388</accession>
<comment type="catalytic activity">
    <reaction evidence="1">
        <text>ATP + protein L-histidine = ADP + protein N-phospho-L-histidine.</text>
        <dbReference type="EC" id="2.7.13.3"/>
    </reaction>
</comment>
<feature type="transmembrane region" description="Helical" evidence="8">
    <location>
        <begin position="24"/>
        <end position="45"/>
    </location>
</feature>
<dbReference type="CDD" id="cd00082">
    <property type="entry name" value="HisKA"/>
    <property type="match status" value="1"/>
</dbReference>
<keyword evidence="3" id="KW-0597">Phosphoprotein</keyword>
<comment type="caution">
    <text evidence="12">The sequence shown here is derived from an EMBL/GenBank/DDBJ whole genome shotgun (WGS) entry which is preliminary data.</text>
</comment>
<dbReference type="Pfam" id="PF00989">
    <property type="entry name" value="PAS"/>
    <property type="match status" value="1"/>
</dbReference>
<evidence type="ECO:0000259" key="11">
    <source>
        <dbReference type="PROSITE" id="PS50113"/>
    </source>
</evidence>
<dbReference type="PROSITE" id="PS50109">
    <property type="entry name" value="HIS_KIN"/>
    <property type="match status" value="1"/>
</dbReference>
<dbReference type="GO" id="GO:0006355">
    <property type="term" value="P:regulation of DNA-templated transcription"/>
    <property type="evidence" value="ECO:0007669"/>
    <property type="project" value="InterPro"/>
</dbReference>
<dbReference type="Pfam" id="PF12860">
    <property type="entry name" value="PAS_7"/>
    <property type="match status" value="1"/>
</dbReference>
<dbReference type="GO" id="GO:0000155">
    <property type="term" value="F:phosphorelay sensor kinase activity"/>
    <property type="evidence" value="ECO:0007669"/>
    <property type="project" value="InterPro"/>
</dbReference>
<dbReference type="Pfam" id="PF00512">
    <property type="entry name" value="HisKA"/>
    <property type="match status" value="1"/>
</dbReference>
<evidence type="ECO:0000256" key="3">
    <source>
        <dbReference type="ARBA" id="ARBA00022553"/>
    </source>
</evidence>
<keyword evidence="8" id="KW-0472">Membrane</keyword>
<dbReference type="InterPro" id="IPR000700">
    <property type="entry name" value="PAS-assoc_C"/>
</dbReference>
<gene>
    <name evidence="12" type="ORF">FHS65_001380</name>
</gene>
<dbReference type="InterPro" id="IPR013767">
    <property type="entry name" value="PAS_fold"/>
</dbReference>
<keyword evidence="8" id="KW-0812">Transmembrane</keyword>
<dbReference type="SUPFAM" id="SSF55785">
    <property type="entry name" value="PYP-like sensor domain (PAS domain)"/>
    <property type="match status" value="2"/>
</dbReference>
<proteinExistence type="predicted"/>
<keyword evidence="7" id="KW-0175">Coiled coil</keyword>
<dbReference type="Gene3D" id="1.10.287.130">
    <property type="match status" value="1"/>
</dbReference>
<dbReference type="SUPFAM" id="SSF55874">
    <property type="entry name" value="ATPase domain of HSP90 chaperone/DNA topoisomerase II/histidine kinase"/>
    <property type="match status" value="1"/>
</dbReference>
<dbReference type="SMART" id="SM00388">
    <property type="entry name" value="HisKA"/>
    <property type="match status" value="1"/>
</dbReference>
<dbReference type="NCBIfam" id="TIGR00229">
    <property type="entry name" value="sensory_box"/>
    <property type="match status" value="1"/>
</dbReference>
<evidence type="ECO:0000256" key="7">
    <source>
        <dbReference type="SAM" id="Coils"/>
    </source>
</evidence>
<feature type="domain" description="PAS" evidence="10">
    <location>
        <begin position="406"/>
        <end position="445"/>
    </location>
</feature>
<dbReference type="GO" id="GO:0005886">
    <property type="term" value="C:plasma membrane"/>
    <property type="evidence" value="ECO:0007669"/>
    <property type="project" value="TreeGrafter"/>
</dbReference>
<dbReference type="EC" id="2.7.13.3" evidence="2"/>
<dbReference type="Proteomes" id="UP000548978">
    <property type="component" value="Unassembled WGS sequence"/>
</dbReference>
<keyword evidence="13" id="KW-1185">Reference proteome</keyword>
<dbReference type="PANTHER" id="PTHR43047:SF72">
    <property type="entry name" value="OSMOSENSING HISTIDINE PROTEIN KINASE SLN1"/>
    <property type="match status" value="1"/>
</dbReference>
<keyword evidence="5 12" id="KW-0418">Kinase</keyword>
<dbReference type="GO" id="GO:0009927">
    <property type="term" value="F:histidine phosphotransfer kinase activity"/>
    <property type="evidence" value="ECO:0007669"/>
    <property type="project" value="TreeGrafter"/>
</dbReference>
<evidence type="ECO:0000313" key="12">
    <source>
        <dbReference type="EMBL" id="MBB5660634.1"/>
    </source>
</evidence>
<dbReference type="InterPro" id="IPR003594">
    <property type="entry name" value="HATPase_dom"/>
</dbReference>
<sequence>MRASERRINPTGRRRADRGRASPAWVRVLILVVALGVASYVLLFGREMAQPVRDSDQLRDQAMVAEAGRLASDTLLGIRTAELALAGASRDLPADMAVAFLDRAGQIEIARGASISDFRPLPARDAAPVAAPDGEALLIRRTTADGRDAVARIPLPPAAVAPENGLLALRVGRTVIGAGGQSADQTSLWMGLTGAGPEADRRIHAVMPDEGPSFRRVAMPVGDTGLLVVGARPDAVGATALLDDAWVLMAPLLVGVLVLLAVLLQQARSARAGREWAETERRFRIAVEGARCGVWEWDLEREEVILSDYMAVMMGVEQAGPMPAAAFIERVHPDYREALTHALRQAATFGAFEASFPVPDDNGRPRWIDARGQSRGTRGDTGFSVILGVALDITEERRAKAQAQSAESRLRDGIESVSDAFVLFDRADRLILWNQAFVDTFGFEPGMVRRGAKKDDLNRIAALAIHSEHPAAGGRSGAREVELNDGRWLQLVERFTADGGTVVTAADITAIKRQEAERQRAADSLRAMVEKLEASQEKLSLLARKYEIAMTRAEAANQAKSEFLANMSHELRTPLNAINGFSEIMTAEMFGPLGDPRYKGYSADILKSGQHLLSLINDILDMAKIESGKMTLYYEAVSVHDICEDAARLMRGKVEEAGLTLTVDAPDTLPEMQADHRGLKQVMLNLISNAVKFTPEGGHIRVEARQTDAGLIQIAVSDTGIGIAAEDVARLARPFEQVEGQHSKTTQGTGLGLALTKSLIELHGGELWIDSEPGQGTTVAFTLPLVPPAQADGQREAA</sequence>
<dbReference type="FunFam" id="3.30.565.10:FF:000010">
    <property type="entry name" value="Sensor histidine kinase RcsC"/>
    <property type="match status" value="1"/>
</dbReference>
<dbReference type="CDD" id="cd16922">
    <property type="entry name" value="HATPase_EvgS-ArcB-TorS-like"/>
    <property type="match status" value="1"/>
</dbReference>
<dbReference type="InterPro" id="IPR003661">
    <property type="entry name" value="HisK_dim/P_dom"/>
</dbReference>
<dbReference type="SMART" id="SM00387">
    <property type="entry name" value="HATPase_c"/>
    <property type="match status" value="1"/>
</dbReference>
<evidence type="ECO:0000256" key="2">
    <source>
        <dbReference type="ARBA" id="ARBA00012438"/>
    </source>
</evidence>
<dbReference type="Gene3D" id="3.30.565.10">
    <property type="entry name" value="Histidine kinase-like ATPase, C-terminal domain"/>
    <property type="match status" value="1"/>
</dbReference>
<dbReference type="InterPro" id="IPR000014">
    <property type="entry name" value="PAS"/>
</dbReference>
<dbReference type="EMBL" id="JACIJB010000004">
    <property type="protein sequence ID" value="MBB5660634.1"/>
    <property type="molecule type" value="Genomic_DNA"/>
</dbReference>
<dbReference type="Gene3D" id="3.30.450.20">
    <property type="entry name" value="PAS domain"/>
    <property type="match status" value="2"/>
</dbReference>
<evidence type="ECO:0000259" key="10">
    <source>
        <dbReference type="PROSITE" id="PS50112"/>
    </source>
</evidence>
<evidence type="ECO:0000259" key="9">
    <source>
        <dbReference type="PROSITE" id="PS50109"/>
    </source>
</evidence>
<feature type="domain" description="Histidine kinase" evidence="9">
    <location>
        <begin position="566"/>
        <end position="787"/>
    </location>
</feature>
<dbReference type="AlphaFoldDB" id="A0A7W9A388"/>
<dbReference type="PROSITE" id="PS50112">
    <property type="entry name" value="PAS"/>
    <property type="match status" value="2"/>
</dbReference>
<dbReference type="RefSeq" id="WP_123287820.1">
    <property type="nucleotide sequence ID" value="NZ_JACIJB010000004.1"/>
</dbReference>
<feature type="domain" description="PAC" evidence="11">
    <location>
        <begin position="352"/>
        <end position="405"/>
    </location>
</feature>
<evidence type="ECO:0000256" key="6">
    <source>
        <dbReference type="ARBA" id="ARBA00023012"/>
    </source>
</evidence>